<dbReference type="GO" id="GO:0007283">
    <property type="term" value="P:spermatogenesis"/>
    <property type="evidence" value="ECO:0007669"/>
    <property type="project" value="TreeGrafter"/>
</dbReference>
<keyword evidence="1" id="KW-0539">Nucleus</keyword>
<dbReference type="PRINTS" id="PR00619">
    <property type="entry name" value="GATAZNFINGER"/>
</dbReference>
<feature type="region of interest" description="Disordered" evidence="3">
    <location>
        <begin position="227"/>
        <end position="255"/>
    </location>
</feature>
<feature type="domain" description="GATA-type" evidence="4">
    <location>
        <begin position="323"/>
        <end position="358"/>
    </location>
</feature>
<feature type="region of interest" description="Disordered" evidence="3">
    <location>
        <begin position="302"/>
        <end position="330"/>
    </location>
</feature>
<feature type="region of interest" description="Disordered" evidence="3">
    <location>
        <begin position="131"/>
        <end position="156"/>
    </location>
</feature>
<evidence type="ECO:0000259" key="4">
    <source>
        <dbReference type="PROSITE" id="PS50114"/>
    </source>
</evidence>
<evidence type="ECO:0000256" key="1">
    <source>
        <dbReference type="ARBA" id="ARBA00023242"/>
    </source>
</evidence>
<dbReference type="InterPro" id="IPR013088">
    <property type="entry name" value="Znf_NHR/GATA"/>
</dbReference>
<feature type="compositionally biased region" description="Basic residues" evidence="3">
    <location>
        <begin position="239"/>
        <end position="248"/>
    </location>
</feature>
<evidence type="ECO:0000256" key="3">
    <source>
        <dbReference type="SAM" id="MobiDB-lite"/>
    </source>
</evidence>
<dbReference type="GO" id="GO:0048599">
    <property type="term" value="P:oocyte development"/>
    <property type="evidence" value="ECO:0007669"/>
    <property type="project" value="TreeGrafter"/>
</dbReference>
<keyword evidence="2" id="KW-0863">Zinc-finger</keyword>
<evidence type="ECO:0000313" key="5">
    <source>
        <dbReference type="EMBL" id="KAG5853903.1"/>
    </source>
</evidence>
<reference evidence="5" key="1">
    <citation type="submission" date="2021-01" db="EMBL/GenBank/DDBJ databases">
        <title>A chromosome-scale assembly of European eel, Anguilla anguilla.</title>
        <authorList>
            <person name="Henkel C."/>
            <person name="Jong-Raadsen S.A."/>
            <person name="Dufour S."/>
            <person name="Weltzien F.-A."/>
            <person name="Palstra A.P."/>
            <person name="Pelster B."/>
            <person name="Spaink H.P."/>
            <person name="Van Den Thillart G.E."/>
            <person name="Jansen H."/>
            <person name="Zahm M."/>
            <person name="Klopp C."/>
            <person name="Cedric C."/>
            <person name="Louis A."/>
            <person name="Berthelot C."/>
            <person name="Parey E."/>
            <person name="Roest Crollius H."/>
            <person name="Montfort J."/>
            <person name="Robinson-Rechavi M."/>
            <person name="Bucao C."/>
            <person name="Bouchez O."/>
            <person name="Gislard M."/>
            <person name="Lluch J."/>
            <person name="Milhes M."/>
            <person name="Lampietro C."/>
            <person name="Lopez Roques C."/>
            <person name="Donnadieu C."/>
            <person name="Braasch I."/>
            <person name="Desvignes T."/>
            <person name="Postlethwait J."/>
            <person name="Bobe J."/>
            <person name="Guiguen Y."/>
            <person name="Dirks R."/>
        </authorList>
    </citation>
    <scope>NUCLEOTIDE SEQUENCE</scope>
    <source>
        <strain evidence="5">Tag_6206</strain>
        <tissue evidence="5">Liver</tissue>
    </source>
</reference>
<comment type="caution">
    <text evidence="5">The sequence shown here is derived from an EMBL/GenBank/DDBJ whole genome shotgun (WGS) entry which is preliminary data.</text>
</comment>
<evidence type="ECO:0000313" key="6">
    <source>
        <dbReference type="Proteomes" id="UP001044222"/>
    </source>
</evidence>
<dbReference type="InterPro" id="IPR000679">
    <property type="entry name" value="Znf_GATA"/>
</dbReference>
<dbReference type="GO" id="GO:0006357">
    <property type="term" value="P:regulation of transcription by RNA polymerase II"/>
    <property type="evidence" value="ECO:0007669"/>
    <property type="project" value="TreeGrafter"/>
</dbReference>
<organism evidence="5 6">
    <name type="scientific">Anguilla anguilla</name>
    <name type="common">European freshwater eel</name>
    <name type="synonym">Muraena anguilla</name>
    <dbReference type="NCBI Taxonomy" id="7936"/>
    <lineage>
        <taxon>Eukaryota</taxon>
        <taxon>Metazoa</taxon>
        <taxon>Chordata</taxon>
        <taxon>Craniata</taxon>
        <taxon>Vertebrata</taxon>
        <taxon>Euteleostomi</taxon>
        <taxon>Actinopterygii</taxon>
        <taxon>Neopterygii</taxon>
        <taxon>Teleostei</taxon>
        <taxon>Anguilliformes</taxon>
        <taxon>Anguillidae</taxon>
        <taxon>Anguilla</taxon>
    </lineage>
</organism>
<dbReference type="GO" id="GO:0008270">
    <property type="term" value="F:zinc ion binding"/>
    <property type="evidence" value="ECO:0007669"/>
    <property type="project" value="UniProtKB-KW"/>
</dbReference>
<keyword evidence="2" id="KW-0479">Metal-binding</keyword>
<feature type="region of interest" description="Disordered" evidence="3">
    <location>
        <begin position="177"/>
        <end position="202"/>
    </location>
</feature>
<dbReference type="PANTHER" id="PTHR47341:SF1">
    <property type="entry name" value="GATA-TYPE ZINC FINGER PROTEIN 1"/>
    <property type="match status" value="1"/>
</dbReference>
<dbReference type="PANTHER" id="PTHR47341">
    <property type="entry name" value="GATA-TYPE ZINC FINGER PROTEIN 1"/>
    <property type="match status" value="1"/>
</dbReference>
<gene>
    <name evidence="5" type="ORF">ANANG_G00031790</name>
</gene>
<feature type="compositionally biased region" description="Polar residues" evidence="3">
    <location>
        <begin position="177"/>
        <end position="194"/>
    </location>
</feature>
<feature type="compositionally biased region" description="Low complexity" evidence="3">
    <location>
        <begin position="302"/>
        <end position="312"/>
    </location>
</feature>
<feature type="region of interest" description="Disordered" evidence="3">
    <location>
        <begin position="65"/>
        <end position="91"/>
    </location>
</feature>
<keyword evidence="2" id="KW-0862">Zinc</keyword>
<protein>
    <recommendedName>
        <fullName evidence="4">GATA-type domain-containing protein</fullName>
    </recommendedName>
</protein>
<evidence type="ECO:0000256" key="2">
    <source>
        <dbReference type="PROSITE-ProRule" id="PRU00094"/>
    </source>
</evidence>
<dbReference type="SMART" id="SM00401">
    <property type="entry name" value="ZnF_GATA"/>
    <property type="match status" value="1"/>
</dbReference>
<dbReference type="CDD" id="cd00202">
    <property type="entry name" value="ZnF_GATA"/>
    <property type="match status" value="1"/>
</dbReference>
<keyword evidence="6" id="KW-1185">Reference proteome</keyword>
<sequence>MSVGSGIPVALTQGNREELYVKDPPVPQSAILYLLQEATKLALPEARLDSPDSMVMDGIWSGEGSEQHKLCPSPSGSASASHFGHRGDNYADPRRSFKGSFSLLPTPPGSSPWEVMSLINLQCERLLHPEDREEDEVYEGTPSATGESKSRNGRGCHVLGRVTPALLSHRIIAQGDVQPQSGPRSVSNNSNCQPAAQHPEPQERLVARRSELHESCVENVDEEQLKLKANRPASDARWQARKPRKQSHPTRSADLCDPTFKGVTFRMRTELSDNRDQCRLLITSNYSAELLKSIRRVRGGRSRSLASSLKTSSSEEDSDSSSLPKNKKCASCDTRKTPLWRDAEDGTPLCNACGIRYKKYRVRCFQCWHIPRKEGNTDSKCFRCGDALRLVTSQRKLTGW</sequence>
<dbReference type="Gene3D" id="3.30.50.10">
    <property type="entry name" value="Erythroid Transcription Factor GATA-1, subunit A"/>
    <property type="match status" value="1"/>
</dbReference>
<name>A0A9D3S409_ANGAN</name>
<dbReference type="AlphaFoldDB" id="A0A9D3S409"/>
<dbReference type="Proteomes" id="UP001044222">
    <property type="component" value="Unassembled WGS sequence"/>
</dbReference>
<proteinExistence type="predicted"/>
<dbReference type="GO" id="GO:0043565">
    <property type="term" value="F:sequence-specific DNA binding"/>
    <property type="evidence" value="ECO:0007669"/>
    <property type="project" value="InterPro"/>
</dbReference>
<dbReference type="InterPro" id="IPR053116">
    <property type="entry name" value="GATA-type_Znf_Regulator"/>
</dbReference>
<dbReference type="PROSITE" id="PS50114">
    <property type="entry name" value="GATA_ZN_FINGER_2"/>
    <property type="match status" value="1"/>
</dbReference>
<accession>A0A9D3S409</accession>
<dbReference type="SUPFAM" id="SSF57716">
    <property type="entry name" value="Glucocorticoid receptor-like (DNA-binding domain)"/>
    <property type="match status" value="1"/>
</dbReference>
<dbReference type="Pfam" id="PF00320">
    <property type="entry name" value="GATA"/>
    <property type="match status" value="1"/>
</dbReference>
<dbReference type="EMBL" id="JAFIRN010000002">
    <property type="protein sequence ID" value="KAG5853903.1"/>
    <property type="molecule type" value="Genomic_DNA"/>
</dbReference>
<dbReference type="GO" id="GO:0005634">
    <property type="term" value="C:nucleus"/>
    <property type="evidence" value="ECO:0007669"/>
    <property type="project" value="TreeGrafter"/>
</dbReference>